<dbReference type="EMBL" id="JAZDWU010000002">
    <property type="protein sequence ID" value="KAL0011335.1"/>
    <property type="molecule type" value="Genomic_DNA"/>
</dbReference>
<organism evidence="2 3">
    <name type="scientific">Lithocarpus litseifolius</name>
    <dbReference type="NCBI Taxonomy" id="425828"/>
    <lineage>
        <taxon>Eukaryota</taxon>
        <taxon>Viridiplantae</taxon>
        <taxon>Streptophyta</taxon>
        <taxon>Embryophyta</taxon>
        <taxon>Tracheophyta</taxon>
        <taxon>Spermatophyta</taxon>
        <taxon>Magnoliopsida</taxon>
        <taxon>eudicotyledons</taxon>
        <taxon>Gunneridae</taxon>
        <taxon>Pentapetalae</taxon>
        <taxon>rosids</taxon>
        <taxon>fabids</taxon>
        <taxon>Fagales</taxon>
        <taxon>Fagaceae</taxon>
        <taxon>Lithocarpus</taxon>
    </lineage>
</organism>
<evidence type="ECO:0000313" key="2">
    <source>
        <dbReference type="EMBL" id="KAL0011335.1"/>
    </source>
</evidence>
<gene>
    <name evidence="2" type="ORF">SO802_006443</name>
</gene>
<proteinExistence type="predicted"/>
<feature type="region of interest" description="Disordered" evidence="1">
    <location>
        <begin position="21"/>
        <end position="93"/>
    </location>
</feature>
<accession>A0AAW2DQ44</accession>
<protein>
    <submittedName>
        <fullName evidence="2">Uncharacterized protein</fullName>
    </submittedName>
</protein>
<keyword evidence="3" id="KW-1185">Reference proteome</keyword>
<comment type="caution">
    <text evidence="2">The sequence shown here is derived from an EMBL/GenBank/DDBJ whole genome shotgun (WGS) entry which is preliminary data.</text>
</comment>
<evidence type="ECO:0000256" key="1">
    <source>
        <dbReference type="SAM" id="MobiDB-lite"/>
    </source>
</evidence>
<feature type="compositionally biased region" description="Acidic residues" evidence="1">
    <location>
        <begin position="22"/>
        <end position="38"/>
    </location>
</feature>
<sequence>MLASLISYKISMVDVDLNQANDEVEEGGATPIDDEDGSDDKSNSSSDNNSSDSGHDDDDSSTNSESNSSRDYDTLYNGNDWGEPPSDREDEDADLFYKEYDDDIDYYDKDI</sequence>
<name>A0AAW2DQ44_9ROSI</name>
<evidence type="ECO:0000313" key="3">
    <source>
        <dbReference type="Proteomes" id="UP001459277"/>
    </source>
</evidence>
<reference evidence="2 3" key="1">
    <citation type="submission" date="2024-01" db="EMBL/GenBank/DDBJ databases">
        <title>A telomere-to-telomere, gap-free genome of sweet tea (Lithocarpus litseifolius).</title>
        <authorList>
            <person name="Zhou J."/>
        </authorList>
    </citation>
    <scope>NUCLEOTIDE SEQUENCE [LARGE SCALE GENOMIC DNA]</scope>
    <source>
        <strain evidence="2">Zhou-2022a</strain>
        <tissue evidence="2">Leaf</tissue>
    </source>
</reference>
<feature type="compositionally biased region" description="Low complexity" evidence="1">
    <location>
        <begin position="43"/>
        <end position="52"/>
    </location>
</feature>
<dbReference type="AlphaFoldDB" id="A0AAW2DQ44"/>
<dbReference type="Proteomes" id="UP001459277">
    <property type="component" value="Unassembled WGS sequence"/>
</dbReference>